<reference evidence="2" key="1">
    <citation type="journal article" date="2019" name="Int. J. Syst. Evol. Microbiol.">
        <title>The Global Catalogue of Microorganisms (GCM) 10K type strain sequencing project: providing services to taxonomists for standard genome sequencing and annotation.</title>
        <authorList>
            <consortium name="The Broad Institute Genomics Platform"/>
            <consortium name="The Broad Institute Genome Sequencing Center for Infectious Disease"/>
            <person name="Wu L."/>
            <person name="Ma J."/>
        </authorList>
    </citation>
    <scope>NUCLEOTIDE SEQUENCE [LARGE SCALE GENOMIC DNA]</scope>
    <source>
        <strain evidence="2">CGMCC 1.15474</strain>
    </source>
</reference>
<evidence type="ECO:0000313" key="2">
    <source>
        <dbReference type="Proteomes" id="UP001597318"/>
    </source>
</evidence>
<keyword evidence="2" id="KW-1185">Reference proteome</keyword>
<proteinExistence type="predicted"/>
<organism evidence="1 2">
    <name type="scientific">Metabacillus endolithicus</name>
    <dbReference type="NCBI Taxonomy" id="1535204"/>
    <lineage>
        <taxon>Bacteria</taxon>
        <taxon>Bacillati</taxon>
        <taxon>Bacillota</taxon>
        <taxon>Bacilli</taxon>
        <taxon>Bacillales</taxon>
        <taxon>Bacillaceae</taxon>
        <taxon>Metabacillus</taxon>
    </lineage>
</organism>
<dbReference type="RefSeq" id="WP_247343617.1">
    <property type="nucleotide sequence ID" value="NZ_CP095550.1"/>
</dbReference>
<comment type="caution">
    <text evidence="1">The sequence shown here is derived from an EMBL/GenBank/DDBJ whole genome shotgun (WGS) entry which is preliminary data.</text>
</comment>
<accession>A0ABW5BWR1</accession>
<evidence type="ECO:0000313" key="1">
    <source>
        <dbReference type="EMBL" id="MFD2214487.1"/>
    </source>
</evidence>
<dbReference type="Proteomes" id="UP001597318">
    <property type="component" value="Unassembled WGS sequence"/>
</dbReference>
<sequence>MKKFRGFFIILLLSLPILFSFTSGGTVGAYSTFLSPEGIQFVSYSPGWDEHKLIDLYKELKQNKYGDEINMLQEIRVEAGNHSSGDTKGSYHPVSKTIVLYQGDKYREPDDYRETLSHEYGHHFAYYYFPSHHLPFSKWQKLRGINIAQLRWDAFWNYEENNHSFYPQEIMADDYVLLYGATNNVNPKDVYSNEAFYLRTQHENQQLPNVLENKELLAYLEEESGVAIDKSRLVQTPSFTNIENDKISFSVTEKPNIAYRLNIELFSPSNEQQMLELYAITDNDDNEIDFSLNDVGLGHFSDYESAIISIDVVDLTTSIGFETKETTLNF</sequence>
<protein>
    <recommendedName>
        <fullName evidence="3">Peptidase M10 metallopeptidase domain-containing protein</fullName>
    </recommendedName>
</protein>
<name>A0ABW5BWR1_9BACI</name>
<dbReference type="EMBL" id="JBHUIK010000002">
    <property type="protein sequence ID" value="MFD2214487.1"/>
    <property type="molecule type" value="Genomic_DNA"/>
</dbReference>
<gene>
    <name evidence="1" type="ORF">ACFSKK_12410</name>
</gene>
<evidence type="ECO:0008006" key="3">
    <source>
        <dbReference type="Google" id="ProtNLM"/>
    </source>
</evidence>